<feature type="chain" id="PRO_5032345813" description="Carboxypeptidase regulatory-like domain-containing protein" evidence="2">
    <location>
        <begin position="25"/>
        <end position="813"/>
    </location>
</feature>
<dbReference type="RefSeq" id="WP_169159872.1">
    <property type="nucleotide sequence ID" value="NZ_JABBFW010000004.1"/>
</dbReference>
<sequence length="813" mass="82855">MQREWLWAALVSAGLLAACGGSGGDEPTPAPANPGSSGLSVQMSGTAAKGLMANADVTAHAVRADGTVDSAVLASTTTDANGRYTLSFQGVQAQPYVIKVTAKAGTMHFDEVANDWKPLPAGFTLRSVFVPSGSGTVSTSMNVTPFSEMAVAAAAKAQGGLNGANVAQARSNVVQLLGFDPTAVDVKTIGAATTVEQQKLGVLLTAVSQLAHDGALGCVTGSDAEKTRCVVEALGAASSTGTLKLTQGSTDVSAALARAARAVLASPQLNPGGKVPDVVLANVLAKLNCSGSSCAPADAGTVPPANPTGPAIAAAKQLFNSLRSDWRELFASGNATNPSAFEVQASRFEESMRGVQAPVEMLVKDAGVILMGIDLYNDFKAGRTTQPWRGRAAGAFVDNFASGYYGYYSPSAGYNAVSCQLTQDSAGATVASTAANANFISCRASYYVGPSSFTPSYAYADFAHGFTLTPASTAGQFAYQSRSRYRPLGAPSSTTMPGTALYGGNVSTTADAQGRVTGFSITGELPGAFASGGTTLVNTSHRWNLSGTRSLASTQAVTDSLSGEVVARNADGSTQSTLQIKSGSVTQLPVARDAADNIVAPGSSAAVAAAGTEVGAATLNVVWATPGAEFEGRVAATEPAWDKSQTLLAPTRLEIAGALRTVNGASKTEFFAGSFTLGLAGLAAYDQRQPHGADNFVTLTGSLQGKATAPSRPQLELGVATSVQSHLRVPSVVVVDYRSVVNGKPKLAVSVSASRNDAGALVLNLSEATAGLAMSVTENDATADLKLNNGSVIGRLERNGRMTYVDGSFESLY</sequence>
<dbReference type="Gene3D" id="2.60.40.10">
    <property type="entry name" value="Immunoglobulins"/>
    <property type="match status" value="1"/>
</dbReference>
<evidence type="ECO:0008006" key="5">
    <source>
        <dbReference type="Google" id="ProtNLM"/>
    </source>
</evidence>
<evidence type="ECO:0000256" key="2">
    <source>
        <dbReference type="SAM" id="SignalP"/>
    </source>
</evidence>
<name>A0A848F900_9BURK</name>
<organism evidence="3 4">
    <name type="scientific">Azohydromonas caseinilytica</name>
    <dbReference type="NCBI Taxonomy" id="2728836"/>
    <lineage>
        <taxon>Bacteria</taxon>
        <taxon>Pseudomonadati</taxon>
        <taxon>Pseudomonadota</taxon>
        <taxon>Betaproteobacteria</taxon>
        <taxon>Burkholderiales</taxon>
        <taxon>Sphaerotilaceae</taxon>
        <taxon>Azohydromonas</taxon>
    </lineage>
</organism>
<keyword evidence="4" id="KW-1185">Reference proteome</keyword>
<dbReference type="PROSITE" id="PS51257">
    <property type="entry name" value="PROKAR_LIPOPROTEIN"/>
    <property type="match status" value="1"/>
</dbReference>
<feature type="signal peptide" evidence="2">
    <location>
        <begin position="1"/>
        <end position="24"/>
    </location>
</feature>
<evidence type="ECO:0000313" key="4">
    <source>
        <dbReference type="Proteomes" id="UP000574067"/>
    </source>
</evidence>
<evidence type="ECO:0000313" key="3">
    <source>
        <dbReference type="EMBL" id="NML14969.1"/>
    </source>
</evidence>
<dbReference type="EMBL" id="JABBFW010000004">
    <property type="protein sequence ID" value="NML14969.1"/>
    <property type="molecule type" value="Genomic_DNA"/>
</dbReference>
<accession>A0A848F900</accession>
<dbReference type="Proteomes" id="UP000574067">
    <property type="component" value="Unassembled WGS sequence"/>
</dbReference>
<evidence type="ECO:0000256" key="1">
    <source>
        <dbReference type="SAM" id="MobiDB-lite"/>
    </source>
</evidence>
<proteinExistence type="predicted"/>
<gene>
    <name evidence="3" type="ORF">HHL10_08270</name>
</gene>
<keyword evidence="2" id="KW-0732">Signal</keyword>
<comment type="caution">
    <text evidence="3">The sequence shown here is derived from an EMBL/GenBank/DDBJ whole genome shotgun (WGS) entry which is preliminary data.</text>
</comment>
<protein>
    <recommendedName>
        <fullName evidence="5">Carboxypeptidase regulatory-like domain-containing protein</fullName>
    </recommendedName>
</protein>
<reference evidence="3 4" key="1">
    <citation type="submission" date="2020-04" db="EMBL/GenBank/DDBJ databases">
        <title>Azohydromonas sp. isolated from soil.</title>
        <authorList>
            <person name="Dahal R.H."/>
        </authorList>
    </citation>
    <scope>NUCLEOTIDE SEQUENCE [LARGE SCALE GENOMIC DNA]</scope>
    <source>
        <strain evidence="3 4">G-1-1-14</strain>
    </source>
</reference>
<dbReference type="InterPro" id="IPR013783">
    <property type="entry name" value="Ig-like_fold"/>
</dbReference>
<dbReference type="AlphaFoldDB" id="A0A848F900"/>
<feature type="region of interest" description="Disordered" evidence="1">
    <location>
        <begin position="22"/>
        <end position="41"/>
    </location>
</feature>